<dbReference type="EMBL" id="MRCG01000001">
    <property type="protein sequence ID" value="OKH50684.1"/>
    <property type="molecule type" value="Genomic_DNA"/>
</dbReference>
<dbReference type="FunFam" id="3.40.630.30:FF:000064">
    <property type="entry name" value="GNAT family acetyltransferase"/>
    <property type="match status" value="1"/>
</dbReference>
<dbReference type="Pfam" id="PF00583">
    <property type="entry name" value="Acetyltransf_1"/>
    <property type="match status" value="1"/>
</dbReference>
<dbReference type="PANTHER" id="PTHR10545">
    <property type="entry name" value="DIAMINE N-ACETYLTRANSFERASE"/>
    <property type="match status" value="1"/>
</dbReference>
<evidence type="ECO:0000256" key="3">
    <source>
        <dbReference type="ARBA" id="ARBA00023315"/>
    </source>
</evidence>
<feature type="domain" description="N-acetyltransferase" evidence="4">
    <location>
        <begin position="12"/>
        <end position="168"/>
    </location>
</feature>
<dbReference type="InterPro" id="IPR051016">
    <property type="entry name" value="Diverse_Substrate_AcTransf"/>
</dbReference>
<comment type="similarity">
    <text evidence="1">Belongs to the acetyltransferase family.</text>
</comment>
<proteinExistence type="inferred from homology"/>
<dbReference type="PANTHER" id="PTHR10545:SF29">
    <property type="entry name" value="GH14572P-RELATED"/>
    <property type="match status" value="1"/>
</dbReference>
<dbReference type="SUPFAM" id="SSF55729">
    <property type="entry name" value="Acyl-CoA N-acyltransferases (Nat)"/>
    <property type="match status" value="1"/>
</dbReference>
<dbReference type="InterPro" id="IPR000182">
    <property type="entry name" value="GNAT_dom"/>
</dbReference>
<keyword evidence="3" id="KW-0012">Acyltransferase</keyword>
<dbReference type="RefSeq" id="WP_073606500.1">
    <property type="nucleotide sequence ID" value="NZ_MRCG01000001.1"/>
</dbReference>
<keyword evidence="6" id="KW-1185">Reference proteome</keyword>
<comment type="caution">
    <text evidence="5">The sequence shown here is derived from an EMBL/GenBank/DDBJ whole genome shotgun (WGS) entry which is preliminary data.</text>
</comment>
<dbReference type="Gene3D" id="3.40.630.30">
    <property type="match status" value="1"/>
</dbReference>
<dbReference type="GO" id="GO:0008080">
    <property type="term" value="F:N-acetyltransferase activity"/>
    <property type="evidence" value="ECO:0007669"/>
    <property type="project" value="TreeGrafter"/>
</dbReference>
<dbReference type="CDD" id="cd04301">
    <property type="entry name" value="NAT_SF"/>
    <property type="match status" value="1"/>
</dbReference>
<dbReference type="PROSITE" id="PS51186">
    <property type="entry name" value="GNAT"/>
    <property type="match status" value="1"/>
</dbReference>
<dbReference type="OrthoDB" id="9792929at2"/>
<protein>
    <submittedName>
        <fullName evidence="5">GNAT family N-acetyltransferase</fullName>
    </submittedName>
</protein>
<accession>A0A1U7JA76</accession>
<dbReference type="InterPro" id="IPR016181">
    <property type="entry name" value="Acyl_CoA_acyltransferase"/>
</dbReference>
<sequence length="168" mass="18859">MTSTADRSIRSIEIRPATPADIPALVNLIKALADYEKLAHEVTGKPEDLERALFGDRPYAEALVAWVDGQPVGMALFFHNFSTFLMKPGIYLEDIFVYPDYRGQGIGKALLVQLGKLALERGCGRFEWSVLDWNTPAIEFYQRMGAEIKPEWQTCRVTGEALEAFGEM</sequence>
<name>A0A1U7JA76_9CYAN</name>
<evidence type="ECO:0000256" key="2">
    <source>
        <dbReference type="ARBA" id="ARBA00022679"/>
    </source>
</evidence>
<evidence type="ECO:0000313" key="5">
    <source>
        <dbReference type="EMBL" id="OKH50684.1"/>
    </source>
</evidence>
<evidence type="ECO:0000259" key="4">
    <source>
        <dbReference type="PROSITE" id="PS51186"/>
    </source>
</evidence>
<dbReference type="AlphaFoldDB" id="A0A1U7JA76"/>
<evidence type="ECO:0000256" key="1">
    <source>
        <dbReference type="ARBA" id="ARBA00008694"/>
    </source>
</evidence>
<organism evidence="5 6">
    <name type="scientific">Phormidium tenue NIES-30</name>
    <dbReference type="NCBI Taxonomy" id="549789"/>
    <lineage>
        <taxon>Bacteria</taxon>
        <taxon>Bacillati</taxon>
        <taxon>Cyanobacteriota</taxon>
        <taxon>Cyanophyceae</taxon>
        <taxon>Oscillatoriophycideae</taxon>
        <taxon>Oscillatoriales</taxon>
        <taxon>Oscillatoriaceae</taxon>
        <taxon>Phormidium</taxon>
    </lineage>
</organism>
<evidence type="ECO:0000313" key="6">
    <source>
        <dbReference type="Proteomes" id="UP000185557"/>
    </source>
</evidence>
<keyword evidence="2 5" id="KW-0808">Transferase</keyword>
<dbReference type="Proteomes" id="UP000185557">
    <property type="component" value="Unassembled WGS sequence"/>
</dbReference>
<dbReference type="STRING" id="549789.NIES30_00880"/>
<reference evidence="5 6" key="1">
    <citation type="submission" date="2016-11" db="EMBL/GenBank/DDBJ databases">
        <title>Draft Genome Sequences of Nine Cyanobacterial Strains from Diverse Habitats.</title>
        <authorList>
            <person name="Zhu T."/>
            <person name="Hou S."/>
            <person name="Lu X."/>
            <person name="Hess W.R."/>
        </authorList>
    </citation>
    <scope>NUCLEOTIDE SEQUENCE [LARGE SCALE GENOMIC DNA]</scope>
    <source>
        <strain evidence="5 6">NIES-30</strain>
    </source>
</reference>
<gene>
    <name evidence="5" type="ORF">NIES30_00880</name>
</gene>